<evidence type="ECO:0000313" key="3">
    <source>
        <dbReference type="EMBL" id="GFN98893.1"/>
    </source>
</evidence>
<protein>
    <submittedName>
        <fullName evidence="3">Uncharacterized protein</fullName>
    </submittedName>
</protein>
<proteinExistence type="predicted"/>
<feature type="compositionally biased region" description="Polar residues" evidence="1">
    <location>
        <begin position="79"/>
        <end position="103"/>
    </location>
</feature>
<reference evidence="3 4" key="1">
    <citation type="journal article" date="2021" name="Elife">
        <title>Chloroplast acquisition without the gene transfer in kleptoplastic sea slugs, Plakobranchus ocellatus.</title>
        <authorList>
            <person name="Maeda T."/>
            <person name="Takahashi S."/>
            <person name="Yoshida T."/>
            <person name="Shimamura S."/>
            <person name="Takaki Y."/>
            <person name="Nagai Y."/>
            <person name="Toyoda A."/>
            <person name="Suzuki Y."/>
            <person name="Arimoto A."/>
            <person name="Ishii H."/>
            <person name="Satoh N."/>
            <person name="Nishiyama T."/>
            <person name="Hasebe M."/>
            <person name="Maruyama T."/>
            <person name="Minagawa J."/>
            <person name="Obokata J."/>
            <person name="Shigenobu S."/>
        </authorList>
    </citation>
    <scope>NUCLEOTIDE SEQUENCE [LARGE SCALE GENOMIC DNA]</scope>
</reference>
<dbReference type="Proteomes" id="UP000735302">
    <property type="component" value="Unassembled WGS sequence"/>
</dbReference>
<organism evidence="3 4">
    <name type="scientific">Plakobranchus ocellatus</name>
    <dbReference type="NCBI Taxonomy" id="259542"/>
    <lineage>
        <taxon>Eukaryota</taxon>
        <taxon>Metazoa</taxon>
        <taxon>Spiralia</taxon>
        <taxon>Lophotrochozoa</taxon>
        <taxon>Mollusca</taxon>
        <taxon>Gastropoda</taxon>
        <taxon>Heterobranchia</taxon>
        <taxon>Euthyneura</taxon>
        <taxon>Panpulmonata</taxon>
        <taxon>Sacoglossa</taxon>
        <taxon>Placobranchoidea</taxon>
        <taxon>Plakobranchidae</taxon>
        <taxon>Plakobranchus</taxon>
    </lineage>
</organism>
<keyword evidence="2" id="KW-0472">Membrane</keyword>
<keyword evidence="2" id="KW-0812">Transmembrane</keyword>
<evidence type="ECO:0000256" key="2">
    <source>
        <dbReference type="SAM" id="Phobius"/>
    </source>
</evidence>
<comment type="caution">
    <text evidence="3">The sequence shown here is derived from an EMBL/GenBank/DDBJ whole genome shotgun (WGS) entry which is preliminary data.</text>
</comment>
<feature type="transmembrane region" description="Helical" evidence="2">
    <location>
        <begin position="228"/>
        <end position="249"/>
    </location>
</feature>
<evidence type="ECO:0000313" key="4">
    <source>
        <dbReference type="Proteomes" id="UP000735302"/>
    </source>
</evidence>
<dbReference type="AlphaFoldDB" id="A0AAV3ZU73"/>
<accession>A0AAV3ZU73</accession>
<keyword evidence="2" id="KW-1133">Transmembrane helix</keyword>
<keyword evidence="4" id="KW-1185">Reference proteome</keyword>
<evidence type="ECO:0000256" key="1">
    <source>
        <dbReference type="SAM" id="MobiDB-lite"/>
    </source>
</evidence>
<name>A0AAV3ZU73_9GAST</name>
<gene>
    <name evidence="3" type="ORF">PoB_002539900</name>
</gene>
<feature type="region of interest" description="Disordered" evidence="1">
    <location>
        <begin position="154"/>
        <end position="189"/>
    </location>
</feature>
<feature type="compositionally biased region" description="Basic residues" evidence="1">
    <location>
        <begin position="160"/>
        <end position="178"/>
    </location>
</feature>
<dbReference type="EMBL" id="BLXT01002893">
    <property type="protein sequence ID" value="GFN98893.1"/>
    <property type="molecule type" value="Genomic_DNA"/>
</dbReference>
<feature type="region of interest" description="Disordered" evidence="1">
    <location>
        <begin position="79"/>
        <end position="113"/>
    </location>
</feature>
<sequence length="281" mass="29567">MFVSHAKVRIVGLGGRSRKRRPHRRRLGLREMAGMPCLIPTALTVLLGLLAVAFGAGLALLGYLPTMDALVEVDHNVSVSGLSRNPNVPSSTTRSIASSTPNPSGAVAGSGSNDNLKNSIVFNSSAISSQTSITSDSSGPSFQTTGPKYSQLSVSAVPTHHTHRPKHHQHGGSKHHHHDAGDKSPDGILTATASFTTTASPGEGGVGVYVRRQRSSGGRLLALRACSYAGPVVMAIGMFAMIMACVFYCELLDKYAILVPDKGHGPGVQKDELYQASIYLT</sequence>